<evidence type="ECO:0000313" key="3">
    <source>
        <dbReference type="Proteomes" id="UP000622405"/>
    </source>
</evidence>
<dbReference type="SUPFAM" id="SSF54001">
    <property type="entry name" value="Cysteine proteinases"/>
    <property type="match status" value="1"/>
</dbReference>
<accession>A0ABR6YTG3</accession>
<dbReference type="PANTHER" id="PTHR33490:SF3">
    <property type="entry name" value="CONSERVED INTEGRAL MEMBRANE PROTEIN"/>
    <property type="match status" value="1"/>
</dbReference>
<keyword evidence="3" id="KW-1185">Reference proteome</keyword>
<name>A0ABR6YTG3_9FIRM</name>
<dbReference type="Proteomes" id="UP000622405">
    <property type="component" value="Unassembled WGS sequence"/>
</dbReference>
<dbReference type="Pfam" id="PF01841">
    <property type="entry name" value="Transglut_core"/>
    <property type="match status" value="1"/>
</dbReference>
<dbReference type="PANTHER" id="PTHR33490">
    <property type="entry name" value="BLR5614 PROTEIN-RELATED"/>
    <property type="match status" value="1"/>
</dbReference>
<comment type="caution">
    <text evidence="2">The sequence shown here is derived from an EMBL/GenBank/DDBJ whole genome shotgun (WGS) entry which is preliminary data.</text>
</comment>
<proteinExistence type="predicted"/>
<dbReference type="InterPro" id="IPR038765">
    <property type="entry name" value="Papain-like_cys_pep_sf"/>
</dbReference>
<dbReference type="InterPro" id="IPR002931">
    <property type="entry name" value="Transglutaminase-like"/>
</dbReference>
<reference evidence="2 3" key="1">
    <citation type="journal article" date="2020" name="mSystems">
        <title>Defining Genomic and Predicted Metabolic Features of the Acetobacterium Genus.</title>
        <authorList>
            <person name="Ross D.E."/>
            <person name="Marshall C.W."/>
            <person name="Gulliver D."/>
            <person name="May H.D."/>
            <person name="Norman R.S."/>
        </authorList>
    </citation>
    <scope>NUCLEOTIDE SEQUENCE [LARGE SCALE GENOMIC DNA]</scope>
    <source>
        <strain evidence="2 3">DSM 4132</strain>
    </source>
</reference>
<evidence type="ECO:0000259" key="1">
    <source>
        <dbReference type="Pfam" id="PF01841"/>
    </source>
</evidence>
<feature type="domain" description="Transglutaminase-like" evidence="1">
    <location>
        <begin position="26"/>
        <end position="128"/>
    </location>
</feature>
<evidence type="ECO:0000313" key="2">
    <source>
        <dbReference type="EMBL" id="MBC3898475.1"/>
    </source>
</evidence>
<dbReference type="EMBL" id="WJBE01000001">
    <property type="protein sequence ID" value="MBC3898475.1"/>
    <property type="molecule type" value="Genomic_DNA"/>
</dbReference>
<sequence length="199" mass="22358">MTQKFLLATDMIDYHHIAIQNKIQQLFTAGMNDIDKSRAAYAFVRDQVSHSFDCNAQVITAKASDVLIHQTGICHAKANLLAALLRSQVIPTGFCFQHLTLADDDSLGYCVHAYNAVYLENRWIRLDARGNKPGVEAQFSLSEPILAFANRREYDEYDWPGIYANPHQATMLMLEKAGCLQDILDNIPDTLDKTPDLLA</sequence>
<dbReference type="RefSeq" id="WP_186893122.1">
    <property type="nucleotide sequence ID" value="NZ_WJBE01000001.1"/>
</dbReference>
<protein>
    <submittedName>
        <fullName evidence="2">Transglutaminase</fullName>
    </submittedName>
</protein>
<organism evidence="2 3">
    <name type="scientific">Acetobacterium malicum</name>
    <dbReference type="NCBI Taxonomy" id="52692"/>
    <lineage>
        <taxon>Bacteria</taxon>
        <taxon>Bacillati</taxon>
        <taxon>Bacillota</taxon>
        <taxon>Clostridia</taxon>
        <taxon>Eubacteriales</taxon>
        <taxon>Eubacteriaceae</taxon>
        <taxon>Acetobacterium</taxon>
    </lineage>
</organism>
<gene>
    <name evidence="2" type="ORF">GH811_02430</name>
</gene>
<dbReference type="Gene3D" id="3.10.620.30">
    <property type="match status" value="1"/>
</dbReference>